<dbReference type="RefSeq" id="WP_044626357.1">
    <property type="nucleotide sequence ID" value="NZ_JTDV01000005.1"/>
</dbReference>
<gene>
    <name evidence="5" type="ORF">PK35_08955</name>
</gene>
<evidence type="ECO:0000313" key="6">
    <source>
        <dbReference type="Proteomes" id="UP000032361"/>
    </source>
</evidence>
<dbReference type="InterPro" id="IPR052708">
    <property type="entry name" value="PxpC"/>
</dbReference>
<reference evidence="5 6" key="1">
    <citation type="journal article" date="2015" name="Antonie Van Leeuwenhoek">
        <title>Tamlana nanhaiensis sp. nov., isolated from surface seawater collected from the South China Sea.</title>
        <authorList>
            <person name="Liu X."/>
            <person name="Lai Q."/>
            <person name="Du Y."/>
            <person name="Li G."/>
            <person name="Sun F."/>
            <person name="Shao Z."/>
        </authorList>
    </citation>
    <scope>NUCLEOTIDE SEQUENCE [LARGE SCALE GENOMIC DNA]</scope>
    <source>
        <strain evidence="5 6">FHC16</strain>
    </source>
</reference>
<keyword evidence="3" id="KW-0067">ATP-binding</keyword>
<dbReference type="PANTHER" id="PTHR43309">
    <property type="entry name" value="5-OXOPROLINASE SUBUNIT C"/>
    <property type="match status" value="1"/>
</dbReference>
<organism evidence="5 6">
    <name type="scientific">Neotamlana nanhaiensis</name>
    <dbReference type="NCBI Taxonomy" id="1382798"/>
    <lineage>
        <taxon>Bacteria</taxon>
        <taxon>Pseudomonadati</taxon>
        <taxon>Bacteroidota</taxon>
        <taxon>Flavobacteriia</taxon>
        <taxon>Flavobacteriales</taxon>
        <taxon>Flavobacteriaceae</taxon>
        <taxon>Neotamlana</taxon>
    </lineage>
</organism>
<dbReference type="EMBL" id="JTDV01000005">
    <property type="protein sequence ID" value="KJD33081.1"/>
    <property type="molecule type" value="Genomic_DNA"/>
</dbReference>
<evidence type="ECO:0000256" key="2">
    <source>
        <dbReference type="ARBA" id="ARBA00022801"/>
    </source>
</evidence>
<evidence type="ECO:0000313" key="5">
    <source>
        <dbReference type="EMBL" id="KJD33081.1"/>
    </source>
</evidence>
<dbReference type="AlphaFoldDB" id="A0A0D7W1W5"/>
<dbReference type="OrthoDB" id="9782422at2"/>
<protein>
    <submittedName>
        <fullName evidence="5">Allophanate hydrolase</fullName>
    </submittedName>
</protein>
<keyword evidence="1" id="KW-0547">Nucleotide-binding</keyword>
<evidence type="ECO:0000256" key="3">
    <source>
        <dbReference type="ARBA" id="ARBA00022840"/>
    </source>
</evidence>
<sequence>MLKVLHAGFYTSVQDFGRNNHQYIGVPFSGAMDKKAATFANAILGNNPNEAVLEMTMLGAKVQFNQPTVVAISGADMDTKINNTKILRYKAIVVNSGDVLSFGKLKQGFRAYLAVLGGFKTPTVLGSKSMYATITENQIIKKGDALSYNTIPSNYRPSFASIKFNDDYLKSSTIEVFKGAEFDLLSKEQQEQLLSQPFTISKDNNRMAYQLAETLENTLEPIITSAVLPGTVQLTPSGKLIVLMRDCQTTGGYPRVLQLTEEALNILAQKFTGASVSFKLKAKKKK</sequence>
<dbReference type="STRING" id="1382798.PK35_08955"/>
<comment type="caution">
    <text evidence="5">The sequence shown here is derived from an EMBL/GenBank/DDBJ whole genome shotgun (WGS) entry which is preliminary data.</text>
</comment>
<evidence type="ECO:0000256" key="1">
    <source>
        <dbReference type="ARBA" id="ARBA00022741"/>
    </source>
</evidence>
<keyword evidence="2 5" id="KW-0378">Hydrolase</keyword>
<feature type="domain" description="Carboxyltransferase" evidence="4">
    <location>
        <begin position="23"/>
        <end position="286"/>
    </location>
</feature>
<dbReference type="SMART" id="SM00797">
    <property type="entry name" value="AHS2"/>
    <property type="match status" value="1"/>
</dbReference>
<dbReference type="GO" id="GO:0005524">
    <property type="term" value="F:ATP binding"/>
    <property type="evidence" value="ECO:0007669"/>
    <property type="project" value="UniProtKB-KW"/>
</dbReference>
<proteinExistence type="predicted"/>
<evidence type="ECO:0000259" key="4">
    <source>
        <dbReference type="SMART" id="SM00797"/>
    </source>
</evidence>
<dbReference type="Proteomes" id="UP000032361">
    <property type="component" value="Unassembled WGS sequence"/>
</dbReference>
<dbReference type="InterPro" id="IPR003778">
    <property type="entry name" value="CT_A_B"/>
</dbReference>
<name>A0A0D7W1W5_9FLAO</name>
<dbReference type="Pfam" id="PF02626">
    <property type="entry name" value="CT_A_B"/>
    <property type="match status" value="1"/>
</dbReference>
<dbReference type="InterPro" id="IPR029000">
    <property type="entry name" value="Cyclophilin-like_dom_sf"/>
</dbReference>
<accession>A0A0D7W1W5</accession>
<dbReference type="PATRIC" id="fig|1382798.3.peg.3139"/>
<dbReference type="PANTHER" id="PTHR43309:SF5">
    <property type="entry name" value="5-OXOPROLINASE SUBUNIT C"/>
    <property type="match status" value="1"/>
</dbReference>
<keyword evidence="6" id="KW-1185">Reference proteome</keyword>
<dbReference type="Gene3D" id="2.40.100.10">
    <property type="entry name" value="Cyclophilin-like"/>
    <property type="match status" value="1"/>
</dbReference>
<dbReference type="GO" id="GO:0016787">
    <property type="term" value="F:hydrolase activity"/>
    <property type="evidence" value="ECO:0007669"/>
    <property type="project" value="UniProtKB-KW"/>
</dbReference>